<accession>A0A176S166</accession>
<comment type="caution">
    <text evidence="1">The sequence shown here is derived from an EMBL/GenBank/DDBJ whole genome shotgun (WGS) entry which is preliminary data.</text>
</comment>
<organism evidence="1 2">
    <name type="scientific">Candidatus Thiomargarita nelsonii</name>
    <dbReference type="NCBI Taxonomy" id="1003181"/>
    <lineage>
        <taxon>Bacteria</taxon>
        <taxon>Pseudomonadati</taxon>
        <taxon>Pseudomonadota</taxon>
        <taxon>Gammaproteobacteria</taxon>
        <taxon>Thiotrichales</taxon>
        <taxon>Thiotrichaceae</taxon>
        <taxon>Thiomargarita</taxon>
    </lineage>
</organism>
<dbReference type="GO" id="GO:0016787">
    <property type="term" value="F:hydrolase activity"/>
    <property type="evidence" value="ECO:0007669"/>
    <property type="project" value="UniProtKB-KW"/>
</dbReference>
<dbReference type="InterPro" id="IPR013783">
    <property type="entry name" value="Ig-like_fold"/>
</dbReference>
<evidence type="ECO:0000313" key="1">
    <source>
        <dbReference type="EMBL" id="OAD21803.1"/>
    </source>
</evidence>
<gene>
    <name evidence="1" type="ORF">THIOM_002427</name>
</gene>
<keyword evidence="1" id="KW-0378">Hydrolase</keyword>
<dbReference type="Proteomes" id="UP000076962">
    <property type="component" value="Unassembled WGS sequence"/>
</dbReference>
<dbReference type="EMBL" id="LUTY01001384">
    <property type="protein sequence ID" value="OAD21803.1"/>
    <property type="molecule type" value="Genomic_DNA"/>
</dbReference>
<reference evidence="1 2" key="1">
    <citation type="submission" date="2016-05" db="EMBL/GenBank/DDBJ databases">
        <title>Single-cell genome of chain-forming Candidatus Thiomargarita nelsonii and comparison to other large sulfur-oxidizing bacteria.</title>
        <authorList>
            <person name="Winkel M."/>
            <person name="Salman V."/>
            <person name="Woyke T."/>
            <person name="Schulz-Vogt H."/>
            <person name="Richter M."/>
            <person name="Flood B."/>
            <person name="Bailey J."/>
            <person name="Amann R."/>
            <person name="Mussmann M."/>
        </authorList>
    </citation>
    <scope>NUCLEOTIDE SEQUENCE [LARGE SCALE GENOMIC DNA]</scope>
    <source>
        <strain evidence="1 2">THI036</strain>
    </source>
</reference>
<proteinExistence type="predicted"/>
<dbReference type="Gene3D" id="3.40.50.1460">
    <property type="match status" value="1"/>
</dbReference>
<name>A0A176S166_9GAMM</name>
<dbReference type="EC" id="3.-.-.-" evidence="1"/>
<dbReference type="AlphaFoldDB" id="A0A176S166"/>
<evidence type="ECO:0000313" key="2">
    <source>
        <dbReference type="Proteomes" id="UP000076962"/>
    </source>
</evidence>
<keyword evidence="2" id="KW-1185">Reference proteome</keyword>
<dbReference type="Gene3D" id="2.60.40.10">
    <property type="entry name" value="Immunoglobulins"/>
    <property type="match status" value="1"/>
</dbReference>
<sequence length="380" mass="42221">MANAEQFNDILNDYQQATGNQLVLLLEACYSGSHLPILAAPNRAIISSAKSDELAYFEDKQGFSRFFTKNLLRGMNFLEAFEYSAQQQSRLLKNLDERLAGGSAEYVATTQTPQCDDNGDGVYNTEDGQWLKQLMINGNIQTGDFTLAVESLTPSTHLQVGEPFSLSAKASTASGHIKRVWAVIRPPRINLVLDSNDTPILAYPTQELSQTENEDIWTGTWSQALYNGEYEISFYAKDNDGNIEMSQESVVISVSGGVEPPASATVDVVIEKDRYARGEPFKFELIEQLGWGYDLYAAVVLPDGQFITLEGTNKFAQLNQPENWLSRRKSNENVTAIDLTLPFELATGTYCLYGILSAQGENPLAVVDKWVYSHKCFEVL</sequence>
<protein>
    <submittedName>
        <fullName evidence="1">Peptidase C13, legumain</fullName>
        <ecNumber evidence="1">3.-.-.-</ecNumber>
    </submittedName>
</protein>